<keyword evidence="5" id="KW-0479">Metal-binding</keyword>
<feature type="region of interest" description="Disordered" evidence="12">
    <location>
        <begin position="180"/>
        <end position="267"/>
    </location>
</feature>
<keyword evidence="8" id="KW-0833">Ubl conjugation pathway</keyword>
<dbReference type="PANTHER" id="PTHR11685">
    <property type="entry name" value="RBR FAMILY RING FINGER AND IBR DOMAIN-CONTAINING"/>
    <property type="match status" value="1"/>
</dbReference>
<dbReference type="FunFam" id="3.30.40.10:FF:000137">
    <property type="entry name" value="RanBP-type and C3HC4-type zinc finger-containing protein 1"/>
    <property type="match status" value="1"/>
</dbReference>
<dbReference type="InterPro" id="IPR001841">
    <property type="entry name" value="Znf_RING"/>
</dbReference>
<dbReference type="Gene3D" id="3.30.40.10">
    <property type="entry name" value="Zinc/RING finger domain, C3HC4 (zinc finger)"/>
    <property type="match status" value="1"/>
</dbReference>
<evidence type="ECO:0000256" key="4">
    <source>
        <dbReference type="ARBA" id="ARBA00022679"/>
    </source>
</evidence>
<feature type="compositionally biased region" description="Polar residues" evidence="12">
    <location>
        <begin position="243"/>
        <end position="267"/>
    </location>
</feature>
<feature type="compositionally biased region" description="Low complexity" evidence="12">
    <location>
        <begin position="198"/>
        <end position="213"/>
    </location>
</feature>
<evidence type="ECO:0000259" key="13">
    <source>
        <dbReference type="PROSITE" id="PS50089"/>
    </source>
</evidence>
<dbReference type="SUPFAM" id="SSF57850">
    <property type="entry name" value="RING/U-box"/>
    <property type="match status" value="3"/>
</dbReference>
<evidence type="ECO:0000256" key="11">
    <source>
        <dbReference type="PROSITE-ProRule" id="PRU00175"/>
    </source>
</evidence>
<feature type="domain" description="RING-type" evidence="13">
    <location>
        <begin position="316"/>
        <end position="362"/>
    </location>
</feature>
<evidence type="ECO:0000256" key="2">
    <source>
        <dbReference type="ARBA" id="ARBA00004906"/>
    </source>
</evidence>
<dbReference type="GO" id="GO:0061630">
    <property type="term" value="F:ubiquitin protein ligase activity"/>
    <property type="evidence" value="ECO:0007669"/>
    <property type="project" value="UniProtKB-EC"/>
</dbReference>
<dbReference type="AlphaFoldDB" id="A0AAE1H4A3"/>
<dbReference type="PROSITE" id="PS50089">
    <property type="entry name" value="ZF_RING_2"/>
    <property type="match status" value="1"/>
</dbReference>
<comment type="pathway">
    <text evidence="2">Protein modification; protein ubiquitination.</text>
</comment>
<dbReference type="Pfam" id="PF01485">
    <property type="entry name" value="IBR"/>
    <property type="match status" value="1"/>
</dbReference>
<gene>
    <name evidence="16" type="ORF">KUF71_005431</name>
</gene>
<feature type="domain" description="RWD" evidence="14">
    <location>
        <begin position="10"/>
        <end position="149"/>
    </location>
</feature>
<evidence type="ECO:0000259" key="15">
    <source>
        <dbReference type="PROSITE" id="PS51873"/>
    </source>
</evidence>
<evidence type="ECO:0000256" key="3">
    <source>
        <dbReference type="ARBA" id="ARBA00012251"/>
    </source>
</evidence>
<name>A0AAE1H4A3_9NEOP</name>
<dbReference type="InterPro" id="IPR047548">
    <property type="entry name" value="Rcat_RBR_RNF14"/>
</dbReference>
<keyword evidence="4" id="KW-0808">Transferase</keyword>
<dbReference type="GO" id="GO:0008270">
    <property type="term" value="F:zinc ion binding"/>
    <property type="evidence" value="ECO:0007669"/>
    <property type="project" value="UniProtKB-KW"/>
</dbReference>
<evidence type="ECO:0000256" key="6">
    <source>
        <dbReference type="ARBA" id="ARBA00022737"/>
    </source>
</evidence>
<dbReference type="CDD" id="cd16628">
    <property type="entry name" value="RING-HC_RBR_RNF14"/>
    <property type="match status" value="1"/>
</dbReference>
<dbReference type="InterPro" id="IPR006575">
    <property type="entry name" value="RWD_dom"/>
</dbReference>
<accession>A0AAE1H4A3</accession>
<keyword evidence="9" id="KW-0862">Zinc</keyword>
<dbReference type="PROSITE" id="PS51873">
    <property type="entry name" value="TRIAD"/>
    <property type="match status" value="1"/>
</dbReference>
<dbReference type="PROSITE" id="PS50908">
    <property type="entry name" value="RWD"/>
    <property type="match status" value="1"/>
</dbReference>
<dbReference type="SMART" id="SM00647">
    <property type="entry name" value="IBR"/>
    <property type="match status" value="2"/>
</dbReference>
<evidence type="ECO:0000256" key="1">
    <source>
        <dbReference type="ARBA" id="ARBA00001798"/>
    </source>
</evidence>
<dbReference type="InterPro" id="IPR044066">
    <property type="entry name" value="TRIAD_supradom"/>
</dbReference>
<dbReference type="InterPro" id="IPR016135">
    <property type="entry name" value="UBQ-conjugating_enzyme/RWD"/>
</dbReference>
<dbReference type="InterPro" id="IPR031128">
    <property type="entry name" value="RNF14_RING-HC_Zfn"/>
</dbReference>
<evidence type="ECO:0000256" key="5">
    <source>
        <dbReference type="ARBA" id="ARBA00022723"/>
    </source>
</evidence>
<reference evidence="16" key="1">
    <citation type="submission" date="2021-07" db="EMBL/GenBank/DDBJ databases">
        <authorList>
            <person name="Catto M.A."/>
            <person name="Jacobson A."/>
            <person name="Kennedy G."/>
            <person name="Labadie P."/>
            <person name="Hunt B.G."/>
            <person name="Srinivasan R."/>
        </authorList>
    </citation>
    <scope>NUCLEOTIDE SEQUENCE</scope>
    <source>
        <strain evidence="16">PL_HMW_Pooled</strain>
        <tissue evidence="16">Head</tissue>
    </source>
</reference>
<evidence type="ECO:0000256" key="8">
    <source>
        <dbReference type="ARBA" id="ARBA00022786"/>
    </source>
</evidence>
<dbReference type="CDD" id="cd20341">
    <property type="entry name" value="BRcat_RBR_RNF14"/>
    <property type="match status" value="1"/>
</dbReference>
<dbReference type="SMART" id="SM00591">
    <property type="entry name" value="RWD"/>
    <property type="match status" value="1"/>
</dbReference>
<feature type="compositionally biased region" description="Basic and acidic residues" evidence="12">
    <location>
        <begin position="180"/>
        <end position="191"/>
    </location>
</feature>
<evidence type="ECO:0000256" key="7">
    <source>
        <dbReference type="ARBA" id="ARBA00022771"/>
    </source>
</evidence>
<protein>
    <recommendedName>
        <fullName evidence="3">RBR-type E3 ubiquitin transferase</fullName>
        <ecNumber evidence="3">2.3.2.31</ecNumber>
    </recommendedName>
</protein>
<dbReference type="Gene3D" id="3.10.110.10">
    <property type="entry name" value="Ubiquitin Conjugating Enzyme"/>
    <property type="match status" value="1"/>
</dbReference>
<dbReference type="Gene3D" id="2.20.25.20">
    <property type="match status" value="1"/>
</dbReference>
<dbReference type="CDD" id="cd20354">
    <property type="entry name" value="Rcat_RBR_RNF14"/>
    <property type="match status" value="1"/>
</dbReference>
<feature type="compositionally biased region" description="Basic and acidic residues" evidence="12">
    <location>
        <begin position="227"/>
        <end position="241"/>
    </location>
</feature>
<keyword evidence="7 11" id="KW-0863">Zinc-finger</keyword>
<evidence type="ECO:0000313" key="17">
    <source>
        <dbReference type="Proteomes" id="UP001219518"/>
    </source>
</evidence>
<dbReference type="EMBL" id="JAHWGI010000383">
    <property type="protein sequence ID" value="KAK3914635.1"/>
    <property type="molecule type" value="Genomic_DNA"/>
</dbReference>
<proteinExistence type="inferred from homology"/>
<dbReference type="InterPro" id="IPR031127">
    <property type="entry name" value="E3_UB_ligase_RBR"/>
</dbReference>
<evidence type="ECO:0000256" key="10">
    <source>
        <dbReference type="ARBA" id="ARBA00044508"/>
    </source>
</evidence>
<comment type="caution">
    <text evidence="16">The sequence shown here is derived from an EMBL/GenBank/DDBJ whole genome shotgun (WGS) entry which is preliminary data.</text>
</comment>
<dbReference type="Pfam" id="PF22191">
    <property type="entry name" value="IBR_1"/>
    <property type="match status" value="1"/>
</dbReference>
<evidence type="ECO:0000259" key="14">
    <source>
        <dbReference type="PROSITE" id="PS50908"/>
    </source>
</evidence>
<reference evidence="16" key="2">
    <citation type="journal article" date="2023" name="BMC Genomics">
        <title>Pest status, molecular evolution, and epigenetic factors derived from the genome assembly of Frankliniella fusca, a thysanopteran phytovirus vector.</title>
        <authorList>
            <person name="Catto M.A."/>
            <person name="Labadie P.E."/>
            <person name="Jacobson A.L."/>
            <person name="Kennedy G.G."/>
            <person name="Srinivasan R."/>
            <person name="Hunt B.G."/>
        </authorList>
    </citation>
    <scope>NUCLEOTIDE SEQUENCE</scope>
    <source>
        <strain evidence="16">PL_HMW_Pooled</strain>
    </source>
</reference>
<evidence type="ECO:0000256" key="12">
    <source>
        <dbReference type="SAM" id="MobiDB-lite"/>
    </source>
</evidence>
<dbReference type="InterPro" id="IPR013083">
    <property type="entry name" value="Znf_RING/FYVE/PHD"/>
</dbReference>
<dbReference type="SMART" id="SM00184">
    <property type="entry name" value="RING"/>
    <property type="match status" value="2"/>
</dbReference>
<comment type="similarity">
    <text evidence="10">Belongs to the RBR family. RNF14 subfamily.</text>
</comment>
<keyword evidence="6" id="KW-0677">Repeat</keyword>
<keyword evidence="17" id="KW-1185">Reference proteome</keyword>
<evidence type="ECO:0000256" key="9">
    <source>
        <dbReference type="ARBA" id="ARBA00022833"/>
    </source>
</evidence>
<dbReference type="Pfam" id="PF05773">
    <property type="entry name" value="RWD"/>
    <property type="match status" value="1"/>
</dbReference>
<dbReference type="CDD" id="cd23820">
    <property type="entry name" value="RWD_RNF14"/>
    <property type="match status" value="1"/>
</dbReference>
<sequence length="577" mass="65823">MSNNIDAQNDEMLALASIYDTDEFSYKKEDGEFSGQFKAFVTLPGDEEIKLQYRFESLRSRLPSRTENSIEEDFKQLSVKFLPPIGFSFTLPPDYPSTSPPRSCKSGAILIFLQLSRLCEKLDLLWEENKGLEILFLWLSFLKEESFNYLELGSVLNISKQYTYNIVQLEKRKKRLKSEISVEPSQEHAEVPQETACSSKSPSSSAKPQSRASNIFGGRGRGRGKTSPRERHQPARQDPGAHNDTSPNNQPNVGAYPSTSSSDFQSPESKSKYFASVGLDSRAVSCESLQGSLINHIIEYDKNQRAKEFQRFIYQCTICFDDKPGSQCIEFNVCGHIFCRDCIRTYFEVNIKEGNIHGLICPEKGCKSEALQSQISGLVSQELFARYDELLLSSALDGMEDIVYCPRKTCQYPVTYDKEERLARCAHCMYTFCALCRMGYHGIDPCRLKIGFAEYESASEEKKRFLEKKYGRKAIQDLLQTGYSEQWIKGNSKQCPHCQTAIEKADGCNKMTCWKCNTFFCWLCNTRLNPGNPYNHFNSPKSACFQMLFHGLRDSDSDSDSDTDEEFLVYLEEEEDE</sequence>
<dbReference type="Proteomes" id="UP001219518">
    <property type="component" value="Unassembled WGS sequence"/>
</dbReference>
<dbReference type="GO" id="GO:0016567">
    <property type="term" value="P:protein ubiquitination"/>
    <property type="evidence" value="ECO:0007669"/>
    <property type="project" value="InterPro"/>
</dbReference>
<dbReference type="SUPFAM" id="SSF54495">
    <property type="entry name" value="UBC-like"/>
    <property type="match status" value="1"/>
</dbReference>
<evidence type="ECO:0000313" key="16">
    <source>
        <dbReference type="EMBL" id="KAK3914635.1"/>
    </source>
</evidence>
<organism evidence="16 17">
    <name type="scientific">Frankliniella fusca</name>
    <dbReference type="NCBI Taxonomy" id="407009"/>
    <lineage>
        <taxon>Eukaryota</taxon>
        <taxon>Metazoa</taxon>
        <taxon>Ecdysozoa</taxon>
        <taxon>Arthropoda</taxon>
        <taxon>Hexapoda</taxon>
        <taxon>Insecta</taxon>
        <taxon>Pterygota</taxon>
        <taxon>Neoptera</taxon>
        <taxon>Paraneoptera</taxon>
        <taxon>Thysanoptera</taxon>
        <taxon>Terebrantia</taxon>
        <taxon>Thripoidea</taxon>
        <taxon>Thripidae</taxon>
        <taxon>Frankliniella</taxon>
    </lineage>
</organism>
<dbReference type="Gene3D" id="1.20.120.1750">
    <property type="match status" value="1"/>
</dbReference>
<dbReference type="PROSITE" id="PS00518">
    <property type="entry name" value="ZF_RING_1"/>
    <property type="match status" value="1"/>
</dbReference>
<dbReference type="EC" id="2.3.2.31" evidence="3"/>
<dbReference type="InterPro" id="IPR002867">
    <property type="entry name" value="IBR_dom"/>
</dbReference>
<feature type="domain" description="RING-type" evidence="15">
    <location>
        <begin position="312"/>
        <end position="548"/>
    </location>
</feature>
<dbReference type="InterPro" id="IPR017907">
    <property type="entry name" value="Znf_RING_CS"/>
</dbReference>
<comment type="catalytic activity">
    <reaction evidence="1">
        <text>[E2 ubiquitin-conjugating enzyme]-S-ubiquitinyl-L-cysteine + [acceptor protein]-L-lysine = [E2 ubiquitin-conjugating enzyme]-L-cysteine + [acceptor protein]-N(6)-ubiquitinyl-L-lysine.</text>
        <dbReference type="EC" id="2.3.2.31"/>
    </reaction>
</comment>